<dbReference type="RefSeq" id="WP_245682636.1">
    <property type="nucleotide sequence ID" value="NZ_CP011509.1"/>
</dbReference>
<evidence type="ECO:0000313" key="2">
    <source>
        <dbReference type="EMBL" id="AKJ04530.1"/>
    </source>
</evidence>
<organism evidence="2 4">
    <name type="scientific">Archangium gephyra</name>
    <dbReference type="NCBI Taxonomy" id="48"/>
    <lineage>
        <taxon>Bacteria</taxon>
        <taxon>Pseudomonadati</taxon>
        <taxon>Myxococcota</taxon>
        <taxon>Myxococcia</taxon>
        <taxon>Myxococcales</taxon>
        <taxon>Cystobacterineae</taxon>
        <taxon>Archangiaceae</taxon>
        <taxon>Archangium</taxon>
    </lineage>
</organism>
<dbReference type="EMBL" id="CP011509">
    <property type="protein sequence ID" value="AKJ04530.1"/>
    <property type="molecule type" value="Genomic_DNA"/>
</dbReference>
<evidence type="ECO:0000313" key="5">
    <source>
        <dbReference type="Proteomes" id="UP000256345"/>
    </source>
</evidence>
<evidence type="ECO:0000256" key="1">
    <source>
        <dbReference type="SAM" id="MobiDB-lite"/>
    </source>
</evidence>
<reference evidence="3 5" key="2">
    <citation type="submission" date="2018-08" db="EMBL/GenBank/DDBJ databases">
        <title>Genomic Encyclopedia of Archaeal and Bacterial Type Strains, Phase II (KMG-II): from individual species to whole genera.</title>
        <authorList>
            <person name="Goeker M."/>
        </authorList>
    </citation>
    <scope>NUCLEOTIDE SEQUENCE [LARGE SCALE GENOMIC DNA]</scope>
    <source>
        <strain evidence="3 5">DSM 2261</strain>
    </source>
</reference>
<keyword evidence="5" id="KW-1185">Reference proteome</keyword>
<name>A0AAC8TG61_9BACT</name>
<evidence type="ECO:0000313" key="4">
    <source>
        <dbReference type="Proteomes" id="UP000035579"/>
    </source>
</evidence>
<evidence type="ECO:0000313" key="3">
    <source>
        <dbReference type="EMBL" id="REG37402.1"/>
    </source>
</evidence>
<dbReference type="EMBL" id="QUMU01000001">
    <property type="protein sequence ID" value="REG37402.1"/>
    <property type="molecule type" value="Genomic_DNA"/>
</dbReference>
<feature type="region of interest" description="Disordered" evidence="1">
    <location>
        <begin position="34"/>
        <end position="68"/>
    </location>
</feature>
<feature type="compositionally biased region" description="Basic and acidic residues" evidence="1">
    <location>
        <begin position="35"/>
        <end position="56"/>
    </location>
</feature>
<dbReference type="KEGG" id="age:AA314_06156"/>
<protein>
    <submittedName>
        <fullName evidence="2">Lipoprotein</fullName>
    </submittedName>
</protein>
<sequence>MSVFQKMSKAAARSGAALLCAVAVVGCGSSRHTHTTVDEEASKAMRAEERPARAARAEAAPVPSRPEEKAFGARYATPAQCEVAARKLLATSRDDAWAALKSCVERTHFTLLNALLSDAWYEELRVRPDAAQVIAQVVAQRGGSVEGELPLLHARKVPIFGLSAAMAQPEMYKGRYLLLRAQVADVRTEDDRPTVWLVEQGLGSVAREQPVGYATRKDSVKVHSGAVGGNVGLLGPSNLGGQISTSEQEVSSSTLQRFDNVTDETGREALGRLQKPDPFFAPGKDFVVLARFDGLRVTSSGEEDDEDAPKLPVLTIVSYYAPHPLLVY</sequence>
<reference evidence="2 4" key="1">
    <citation type="submission" date="2015-05" db="EMBL/GenBank/DDBJ databases">
        <title>Genome assembly of Archangium gephyra DSM 2261.</title>
        <authorList>
            <person name="Sharma G."/>
            <person name="Subramanian S."/>
        </authorList>
    </citation>
    <scope>NUCLEOTIDE SEQUENCE [LARGE SCALE GENOMIC DNA]</scope>
    <source>
        <strain evidence="2 4">DSM 2261</strain>
    </source>
</reference>
<dbReference type="AlphaFoldDB" id="A0AAC8TG61"/>
<proteinExistence type="predicted"/>
<gene>
    <name evidence="2" type="ORF">AA314_06156</name>
    <name evidence="3" type="ORF">ATI61_101386</name>
</gene>
<dbReference type="PROSITE" id="PS51257">
    <property type="entry name" value="PROKAR_LIPOPROTEIN"/>
    <property type="match status" value="1"/>
</dbReference>
<accession>A0AAC8TG61</accession>
<dbReference type="Proteomes" id="UP000256345">
    <property type="component" value="Unassembled WGS sequence"/>
</dbReference>
<dbReference type="Proteomes" id="UP000035579">
    <property type="component" value="Chromosome"/>
</dbReference>
<keyword evidence="2" id="KW-0449">Lipoprotein</keyword>